<dbReference type="InterPro" id="IPR036165">
    <property type="entry name" value="YefM-like_sf"/>
</dbReference>
<dbReference type="AlphaFoldDB" id="A0A1P8WKC2"/>
<gene>
    <name evidence="3" type="ORF">Fuma_04149</name>
</gene>
<evidence type="ECO:0000256" key="1">
    <source>
        <dbReference type="ARBA" id="ARBA00009981"/>
    </source>
</evidence>
<comment type="similarity">
    <text evidence="1 2">Belongs to the phD/YefM antitoxin family.</text>
</comment>
<dbReference type="SUPFAM" id="SSF143120">
    <property type="entry name" value="YefM-like"/>
    <property type="match status" value="1"/>
</dbReference>
<dbReference type="InterPro" id="IPR006442">
    <property type="entry name" value="Antitoxin_Phd/YefM"/>
</dbReference>
<dbReference type="Proteomes" id="UP000187735">
    <property type="component" value="Chromosome"/>
</dbReference>
<name>A0A1P8WKC2_9PLAN</name>
<organism evidence="3 4">
    <name type="scientific">Fuerstiella marisgermanici</name>
    <dbReference type="NCBI Taxonomy" id="1891926"/>
    <lineage>
        <taxon>Bacteria</taxon>
        <taxon>Pseudomonadati</taxon>
        <taxon>Planctomycetota</taxon>
        <taxon>Planctomycetia</taxon>
        <taxon>Planctomycetales</taxon>
        <taxon>Planctomycetaceae</taxon>
        <taxon>Fuerstiella</taxon>
    </lineage>
</organism>
<evidence type="ECO:0000256" key="2">
    <source>
        <dbReference type="RuleBase" id="RU362080"/>
    </source>
</evidence>
<evidence type="ECO:0000313" key="4">
    <source>
        <dbReference type="Proteomes" id="UP000187735"/>
    </source>
</evidence>
<dbReference type="Pfam" id="PF02604">
    <property type="entry name" value="PhdYeFM_antitox"/>
    <property type="match status" value="1"/>
</dbReference>
<reference evidence="3 4" key="1">
    <citation type="journal article" date="2016" name="Front. Microbiol.">
        <title>Fuerstia marisgermanicae gen. nov., sp. nov., an Unusual Member of the Phylum Planctomycetes from the German Wadden Sea.</title>
        <authorList>
            <person name="Kohn T."/>
            <person name="Heuer A."/>
            <person name="Jogler M."/>
            <person name="Vollmers J."/>
            <person name="Boedeker C."/>
            <person name="Bunk B."/>
            <person name="Rast P."/>
            <person name="Borchert D."/>
            <person name="Glockner I."/>
            <person name="Freese H.M."/>
            <person name="Klenk H.P."/>
            <person name="Overmann J."/>
            <person name="Kaster A.K."/>
            <person name="Rohde M."/>
            <person name="Wiegand S."/>
            <person name="Jogler C."/>
        </authorList>
    </citation>
    <scope>NUCLEOTIDE SEQUENCE [LARGE SCALE GENOMIC DNA]</scope>
    <source>
        <strain evidence="3 4">NH11</strain>
    </source>
</reference>
<keyword evidence="4" id="KW-1185">Reference proteome</keyword>
<sequence>MEFVSTTEFQGQLSHYLASSREAPIVVQKSGYPVAVVLSPVEYQHLQELEDLYWLARAEAAESTSP</sequence>
<comment type="function">
    <text evidence="2">Antitoxin component of a type II toxin-antitoxin (TA) system.</text>
</comment>
<dbReference type="RefSeq" id="WP_158521080.1">
    <property type="nucleotide sequence ID" value="NZ_CP017641.1"/>
</dbReference>
<evidence type="ECO:0000313" key="3">
    <source>
        <dbReference type="EMBL" id="APZ94517.1"/>
    </source>
</evidence>
<dbReference type="NCBIfam" id="TIGR01552">
    <property type="entry name" value="phd_fam"/>
    <property type="match status" value="1"/>
</dbReference>
<accession>A0A1P8WKC2</accession>
<dbReference type="KEGG" id="fmr:Fuma_04149"/>
<dbReference type="EMBL" id="CP017641">
    <property type="protein sequence ID" value="APZ94517.1"/>
    <property type="molecule type" value="Genomic_DNA"/>
</dbReference>
<proteinExistence type="inferred from homology"/>
<protein>
    <recommendedName>
        <fullName evidence="2">Antitoxin</fullName>
    </recommendedName>
</protein>
<dbReference type="OrthoDB" id="165038at2"/>
<dbReference type="Gene3D" id="3.40.1620.10">
    <property type="entry name" value="YefM-like domain"/>
    <property type="match status" value="1"/>
</dbReference>